<gene>
    <name evidence="2" type="ORF">SAMN05216206_2743</name>
</gene>
<reference evidence="3" key="1">
    <citation type="submission" date="2016-10" db="EMBL/GenBank/DDBJ databases">
        <authorList>
            <person name="Varghese N."/>
            <person name="Submissions S."/>
        </authorList>
    </citation>
    <scope>NUCLEOTIDE SEQUENCE [LARGE SCALE GENOMIC DNA]</scope>
    <source>
        <strain evidence="3">LMG 24016</strain>
    </source>
</reference>
<keyword evidence="1" id="KW-0472">Membrane</keyword>
<sequence>MIKTMTFLLFLGTNFVWLLLVVGGLMAWLMPRNDKRNKIILSVVAVLSLLLTLAVVERGPDFDEGADGECNPARGASSCY</sequence>
<dbReference type="AlphaFoldDB" id="A0A1I3K7S2"/>
<dbReference type="EMBL" id="FOQL01000003">
    <property type="protein sequence ID" value="SFI68553.1"/>
    <property type="molecule type" value="Genomic_DNA"/>
</dbReference>
<dbReference type="Proteomes" id="UP000243606">
    <property type="component" value="Unassembled WGS sequence"/>
</dbReference>
<accession>A0A1I3K7S2</accession>
<keyword evidence="1" id="KW-1133">Transmembrane helix</keyword>
<name>A0A1I3K7S2_9PSED</name>
<dbReference type="OrthoDB" id="9884395at2"/>
<feature type="transmembrane region" description="Helical" evidence="1">
    <location>
        <begin position="39"/>
        <end position="56"/>
    </location>
</feature>
<evidence type="ECO:0000313" key="3">
    <source>
        <dbReference type="Proteomes" id="UP000243606"/>
    </source>
</evidence>
<proteinExistence type="predicted"/>
<keyword evidence="1" id="KW-0812">Transmembrane</keyword>
<protein>
    <submittedName>
        <fullName evidence="2">Uncharacterized protein</fullName>
    </submittedName>
</protein>
<evidence type="ECO:0000256" key="1">
    <source>
        <dbReference type="SAM" id="Phobius"/>
    </source>
</evidence>
<keyword evidence="3" id="KW-1185">Reference proteome</keyword>
<organism evidence="2 3">
    <name type="scientific">Pseudomonas guineae</name>
    <dbReference type="NCBI Taxonomy" id="425504"/>
    <lineage>
        <taxon>Bacteria</taxon>
        <taxon>Pseudomonadati</taxon>
        <taxon>Pseudomonadota</taxon>
        <taxon>Gammaproteobacteria</taxon>
        <taxon>Pseudomonadales</taxon>
        <taxon>Pseudomonadaceae</taxon>
        <taxon>Pseudomonas</taxon>
    </lineage>
</organism>
<feature type="transmembrane region" description="Helical" evidence="1">
    <location>
        <begin position="6"/>
        <end position="27"/>
    </location>
</feature>
<dbReference type="RefSeq" id="WP_139213959.1">
    <property type="nucleotide sequence ID" value="NZ_FOQL01000003.1"/>
</dbReference>
<evidence type="ECO:0000313" key="2">
    <source>
        <dbReference type="EMBL" id="SFI68553.1"/>
    </source>
</evidence>